<dbReference type="GO" id="GO:0003735">
    <property type="term" value="F:structural constituent of ribosome"/>
    <property type="evidence" value="ECO:0007669"/>
    <property type="project" value="InterPro"/>
</dbReference>
<keyword evidence="7" id="KW-1185">Reference proteome</keyword>
<dbReference type="GO" id="GO:0006412">
    <property type="term" value="P:translation"/>
    <property type="evidence" value="ECO:0007669"/>
    <property type="project" value="InterPro"/>
</dbReference>
<dbReference type="Proteomes" id="UP001314263">
    <property type="component" value="Unassembled WGS sequence"/>
</dbReference>
<reference evidence="6 7" key="1">
    <citation type="submission" date="2023-10" db="EMBL/GenBank/DDBJ databases">
        <authorList>
            <person name="Maclean D."/>
            <person name="Macfadyen A."/>
        </authorList>
    </citation>
    <scope>NUCLEOTIDE SEQUENCE [LARGE SCALE GENOMIC DNA]</scope>
</reference>
<dbReference type="Gene3D" id="2.30.30.30">
    <property type="match status" value="1"/>
</dbReference>
<protein>
    <recommendedName>
        <fullName evidence="5">KOW domain-containing protein</fullName>
    </recommendedName>
</protein>
<dbReference type="InterPro" id="IPR041988">
    <property type="entry name" value="Ribosomal_uL24_KOW"/>
</dbReference>
<dbReference type="AlphaFoldDB" id="A0AAV1I2K7"/>
<evidence type="ECO:0000313" key="7">
    <source>
        <dbReference type="Proteomes" id="UP001314263"/>
    </source>
</evidence>
<dbReference type="PROSITE" id="PS01108">
    <property type="entry name" value="RIBOSOMAL_L24"/>
    <property type="match status" value="1"/>
</dbReference>
<keyword evidence="3 4" id="KW-0687">Ribonucleoprotein</keyword>
<dbReference type="InterPro" id="IPR005825">
    <property type="entry name" value="Ribosomal_uL24_CS"/>
</dbReference>
<dbReference type="Pfam" id="PF17136">
    <property type="entry name" value="ribosomal_L24"/>
    <property type="match status" value="1"/>
</dbReference>
<dbReference type="EMBL" id="CAUYUE010000005">
    <property type="protein sequence ID" value="CAK0779634.1"/>
    <property type="molecule type" value="Genomic_DNA"/>
</dbReference>
<comment type="caution">
    <text evidence="6">The sequence shown here is derived from an EMBL/GenBank/DDBJ whole genome shotgun (WGS) entry which is preliminary data.</text>
</comment>
<evidence type="ECO:0000313" key="6">
    <source>
        <dbReference type="EMBL" id="CAK0779634.1"/>
    </source>
</evidence>
<dbReference type="GO" id="GO:1990904">
    <property type="term" value="C:ribonucleoprotein complex"/>
    <property type="evidence" value="ECO:0007669"/>
    <property type="project" value="UniProtKB-KW"/>
</dbReference>
<evidence type="ECO:0000256" key="2">
    <source>
        <dbReference type="ARBA" id="ARBA00022980"/>
    </source>
</evidence>
<name>A0AAV1I2K7_9CHLO</name>
<dbReference type="NCBIfam" id="TIGR01079">
    <property type="entry name" value="rplX_bact"/>
    <property type="match status" value="1"/>
</dbReference>
<dbReference type="InterPro" id="IPR003256">
    <property type="entry name" value="Ribosomal_uL24"/>
</dbReference>
<sequence length="169" mass="18296">MSSFLGAQSLGACGSLGGTRLCDQPQTSRVQHSCRAPIRAGVFGPGKKWESYDLNKNGKPVRIPMHVKTGDTVVVIAGKDKGKVGEVSKVLTKQGKIVVEGINVKPKTVQPKPGTEEKGQIVQTESPVHHSNVMHWSKEQKVRSRIKHQVSSDGKKVRVLVKTGEALDK</sequence>
<evidence type="ECO:0000256" key="3">
    <source>
        <dbReference type="ARBA" id="ARBA00023274"/>
    </source>
</evidence>
<dbReference type="InterPro" id="IPR057264">
    <property type="entry name" value="Ribosomal_uL24_C"/>
</dbReference>
<evidence type="ECO:0000256" key="1">
    <source>
        <dbReference type="ARBA" id="ARBA00010618"/>
    </source>
</evidence>
<dbReference type="InterPro" id="IPR014722">
    <property type="entry name" value="Rib_uL2_dom2"/>
</dbReference>
<proteinExistence type="inferred from homology"/>
<dbReference type="PANTHER" id="PTHR12903">
    <property type="entry name" value="MITOCHONDRIAL RIBOSOMAL PROTEIN L24"/>
    <property type="match status" value="1"/>
</dbReference>
<dbReference type="GO" id="GO:0003723">
    <property type="term" value="F:RNA binding"/>
    <property type="evidence" value="ECO:0007669"/>
    <property type="project" value="InterPro"/>
</dbReference>
<comment type="similarity">
    <text evidence="1 4">Belongs to the universal ribosomal protein uL24 family.</text>
</comment>
<dbReference type="InterPro" id="IPR005824">
    <property type="entry name" value="KOW"/>
</dbReference>
<feature type="domain" description="KOW" evidence="5">
    <location>
        <begin position="66"/>
        <end position="93"/>
    </location>
</feature>
<evidence type="ECO:0000256" key="4">
    <source>
        <dbReference type="RuleBase" id="RU003477"/>
    </source>
</evidence>
<dbReference type="SUPFAM" id="SSF50104">
    <property type="entry name" value="Translation proteins SH3-like domain"/>
    <property type="match status" value="1"/>
</dbReference>
<organism evidence="6 7">
    <name type="scientific">Coccomyxa viridis</name>
    <dbReference type="NCBI Taxonomy" id="1274662"/>
    <lineage>
        <taxon>Eukaryota</taxon>
        <taxon>Viridiplantae</taxon>
        <taxon>Chlorophyta</taxon>
        <taxon>core chlorophytes</taxon>
        <taxon>Trebouxiophyceae</taxon>
        <taxon>Trebouxiophyceae incertae sedis</taxon>
        <taxon>Coccomyxaceae</taxon>
        <taxon>Coccomyxa</taxon>
    </lineage>
</organism>
<gene>
    <name evidence="6" type="ORF">CVIRNUC_004825</name>
</gene>
<evidence type="ECO:0000259" key="5">
    <source>
        <dbReference type="SMART" id="SM00739"/>
    </source>
</evidence>
<dbReference type="InterPro" id="IPR008991">
    <property type="entry name" value="Translation_prot_SH3-like_sf"/>
</dbReference>
<accession>A0AAV1I2K7</accession>
<dbReference type="HAMAP" id="MF_01326_B">
    <property type="entry name" value="Ribosomal_uL24_B"/>
    <property type="match status" value="1"/>
</dbReference>
<keyword evidence="2 4" id="KW-0689">Ribosomal protein</keyword>
<dbReference type="Pfam" id="PF00467">
    <property type="entry name" value="KOW"/>
    <property type="match status" value="1"/>
</dbReference>
<dbReference type="CDD" id="cd06089">
    <property type="entry name" value="KOW_RPL26"/>
    <property type="match status" value="1"/>
</dbReference>
<dbReference type="SMART" id="SM00739">
    <property type="entry name" value="KOW"/>
    <property type="match status" value="1"/>
</dbReference>
<dbReference type="GO" id="GO:0005840">
    <property type="term" value="C:ribosome"/>
    <property type="evidence" value="ECO:0007669"/>
    <property type="project" value="UniProtKB-KW"/>
</dbReference>